<dbReference type="Gene3D" id="1.20.1070.10">
    <property type="entry name" value="Rhodopsin 7-helix transmembrane proteins"/>
    <property type="match status" value="1"/>
</dbReference>
<proteinExistence type="predicted"/>
<feature type="transmembrane region" description="Helical" evidence="5">
    <location>
        <begin position="267"/>
        <end position="288"/>
    </location>
</feature>
<keyword evidence="8" id="KW-1185">Reference proteome</keyword>
<name>A0AAD8B2B6_BIOPF</name>
<evidence type="ECO:0000256" key="5">
    <source>
        <dbReference type="SAM" id="Phobius"/>
    </source>
</evidence>
<sequence>MGSLEAKWIEASRTWHVSDELLDYLNLSMTVTFHGVLSLTGVVTNIVNMVFFFKLKLKTSMSVGLMALSFTDFWVTAFQLTSCCCFLVKVVYPDCPVDPWTLGGYVFSWAHYLGYLISCWITTMLSVERCFCVVAPFTVRQLFTKARCAYTLIIIYSAHALIHAPTFYYAEWVSVGQAANSNFSVLKVVFNDNSAKWEILADLVAGVGLSLVSQIVIFVCTARMIVSLRSTSKIRHNPESSTKVNNLQGECVVKTVNETLSPRERRLVRTILCLAVIVSVCNIPRLIATAFRHLAPRANLGAYQNLQILLWEVSYIFMTISCSLNMFVYLKLNSGFQKLFKGYLISCTLCDQK</sequence>
<dbReference type="PROSITE" id="PS50262">
    <property type="entry name" value="G_PROTEIN_RECEP_F1_2"/>
    <property type="match status" value="1"/>
</dbReference>
<feature type="transmembrane region" description="Helical" evidence="5">
    <location>
        <begin position="112"/>
        <end position="137"/>
    </location>
</feature>
<protein>
    <submittedName>
        <fullName evidence="7">Muscarinic acetylcholine receptor M4</fullName>
    </submittedName>
</protein>
<feature type="domain" description="G-protein coupled receptors family 1 profile" evidence="6">
    <location>
        <begin position="43"/>
        <end position="329"/>
    </location>
</feature>
<feature type="transmembrane region" description="Helical" evidence="5">
    <location>
        <begin position="203"/>
        <end position="226"/>
    </location>
</feature>
<evidence type="ECO:0000256" key="1">
    <source>
        <dbReference type="ARBA" id="ARBA00004370"/>
    </source>
</evidence>
<dbReference type="InterPro" id="IPR017452">
    <property type="entry name" value="GPCR_Rhodpsn_7TM"/>
</dbReference>
<gene>
    <name evidence="7" type="ORF">Bpfe_024534</name>
</gene>
<feature type="transmembrane region" description="Helical" evidence="5">
    <location>
        <begin position="308"/>
        <end position="330"/>
    </location>
</feature>
<evidence type="ECO:0000259" key="6">
    <source>
        <dbReference type="PROSITE" id="PS50262"/>
    </source>
</evidence>
<evidence type="ECO:0000256" key="4">
    <source>
        <dbReference type="ARBA" id="ARBA00023136"/>
    </source>
</evidence>
<feature type="transmembrane region" description="Helical" evidence="5">
    <location>
        <begin position="149"/>
        <end position="170"/>
    </location>
</feature>
<comment type="caution">
    <text evidence="7">The sequence shown here is derived from an EMBL/GenBank/DDBJ whole genome shotgun (WGS) entry which is preliminary data.</text>
</comment>
<reference evidence="7" key="1">
    <citation type="journal article" date="2023" name="PLoS Negl. Trop. Dis.">
        <title>A genome sequence for Biomphalaria pfeifferi, the major vector snail for the human-infecting parasite Schistosoma mansoni.</title>
        <authorList>
            <person name="Bu L."/>
            <person name="Lu L."/>
            <person name="Laidemitt M.R."/>
            <person name="Zhang S.M."/>
            <person name="Mutuku M."/>
            <person name="Mkoji G."/>
            <person name="Steinauer M."/>
            <person name="Loker E.S."/>
        </authorList>
    </citation>
    <scope>NUCLEOTIDE SEQUENCE</scope>
    <source>
        <strain evidence="7">KasaAsao</strain>
    </source>
</reference>
<reference evidence="7" key="2">
    <citation type="submission" date="2023-04" db="EMBL/GenBank/DDBJ databases">
        <authorList>
            <person name="Bu L."/>
            <person name="Lu L."/>
            <person name="Laidemitt M.R."/>
            <person name="Zhang S.M."/>
            <person name="Mutuku M."/>
            <person name="Mkoji G."/>
            <person name="Steinauer M."/>
            <person name="Loker E.S."/>
        </authorList>
    </citation>
    <scope>NUCLEOTIDE SEQUENCE</scope>
    <source>
        <strain evidence="7">KasaAsao</strain>
        <tissue evidence="7">Whole Snail</tissue>
    </source>
</reference>
<dbReference type="Pfam" id="PF00001">
    <property type="entry name" value="7tm_1"/>
    <property type="match status" value="1"/>
</dbReference>
<keyword evidence="2 5" id="KW-0812">Transmembrane</keyword>
<evidence type="ECO:0000256" key="3">
    <source>
        <dbReference type="ARBA" id="ARBA00022989"/>
    </source>
</evidence>
<keyword evidence="7" id="KW-0675">Receptor</keyword>
<dbReference type="PANTHER" id="PTHR46641:SF18">
    <property type="entry name" value="G-PROTEIN COUPLED RECEPTORS FAMILY 1 PROFILE DOMAIN-CONTAINING PROTEIN"/>
    <property type="match status" value="1"/>
</dbReference>
<keyword evidence="3 5" id="KW-1133">Transmembrane helix</keyword>
<dbReference type="GO" id="GO:0016020">
    <property type="term" value="C:membrane"/>
    <property type="evidence" value="ECO:0007669"/>
    <property type="project" value="UniProtKB-SubCell"/>
</dbReference>
<dbReference type="AlphaFoldDB" id="A0AAD8B2B6"/>
<feature type="transmembrane region" description="Helical" evidence="5">
    <location>
        <begin position="31"/>
        <end position="53"/>
    </location>
</feature>
<evidence type="ECO:0000313" key="8">
    <source>
        <dbReference type="Proteomes" id="UP001233172"/>
    </source>
</evidence>
<dbReference type="PANTHER" id="PTHR46641">
    <property type="entry name" value="FMRFAMIDE RECEPTOR-RELATED"/>
    <property type="match status" value="1"/>
</dbReference>
<evidence type="ECO:0000313" key="7">
    <source>
        <dbReference type="EMBL" id="KAK0046073.1"/>
    </source>
</evidence>
<dbReference type="GO" id="GO:0004930">
    <property type="term" value="F:G protein-coupled receptor activity"/>
    <property type="evidence" value="ECO:0007669"/>
    <property type="project" value="InterPro"/>
</dbReference>
<dbReference type="EMBL" id="JASAOG010000171">
    <property type="protein sequence ID" value="KAK0046073.1"/>
    <property type="molecule type" value="Genomic_DNA"/>
</dbReference>
<comment type="subcellular location">
    <subcellularLocation>
        <location evidence="1">Membrane</location>
    </subcellularLocation>
</comment>
<accession>A0AAD8B2B6</accession>
<dbReference type="InterPro" id="IPR000276">
    <property type="entry name" value="GPCR_Rhodpsn"/>
</dbReference>
<dbReference type="InterPro" id="IPR052954">
    <property type="entry name" value="GPCR-Ligand_Int"/>
</dbReference>
<organism evidence="7 8">
    <name type="scientific">Biomphalaria pfeifferi</name>
    <name type="common">Bloodfluke planorb</name>
    <name type="synonym">Freshwater snail</name>
    <dbReference type="NCBI Taxonomy" id="112525"/>
    <lineage>
        <taxon>Eukaryota</taxon>
        <taxon>Metazoa</taxon>
        <taxon>Spiralia</taxon>
        <taxon>Lophotrochozoa</taxon>
        <taxon>Mollusca</taxon>
        <taxon>Gastropoda</taxon>
        <taxon>Heterobranchia</taxon>
        <taxon>Euthyneura</taxon>
        <taxon>Panpulmonata</taxon>
        <taxon>Hygrophila</taxon>
        <taxon>Lymnaeoidea</taxon>
        <taxon>Planorbidae</taxon>
        <taxon>Biomphalaria</taxon>
    </lineage>
</organism>
<dbReference type="SUPFAM" id="SSF81321">
    <property type="entry name" value="Family A G protein-coupled receptor-like"/>
    <property type="match status" value="1"/>
</dbReference>
<feature type="transmembrane region" description="Helical" evidence="5">
    <location>
        <begin position="65"/>
        <end position="92"/>
    </location>
</feature>
<evidence type="ECO:0000256" key="2">
    <source>
        <dbReference type="ARBA" id="ARBA00022692"/>
    </source>
</evidence>
<keyword evidence="4 5" id="KW-0472">Membrane</keyword>
<dbReference type="Proteomes" id="UP001233172">
    <property type="component" value="Unassembled WGS sequence"/>
</dbReference>